<organism evidence="1 2">
    <name type="scientific">Trifolium pratense</name>
    <name type="common">Red clover</name>
    <dbReference type="NCBI Taxonomy" id="57577"/>
    <lineage>
        <taxon>Eukaryota</taxon>
        <taxon>Viridiplantae</taxon>
        <taxon>Streptophyta</taxon>
        <taxon>Embryophyta</taxon>
        <taxon>Tracheophyta</taxon>
        <taxon>Spermatophyta</taxon>
        <taxon>Magnoliopsida</taxon>
        <taxon>eudicotyledons</taxon>
        <taxon>Gunneridae</taxon>
        <taxon>Pentapetalae</taxon>
        <taxon>rosids</taxon>
        <taxon>fabids</taxon>
        <taxon>Fabales</taxon>
        <taxon>Fabaceae</taxon>
        <taxon>Papilionoideae</taxon>
        <taxon>50 kb inversion clade</taxon>
        <taxon>NPAAA clade</taxon>
        <taxon>Hologalegina</taxon>
        <taxon>IRL clade</taxon>
        <taxon>Trifolieae</taxon>
        <taxon>Trifolium</taxon>
    </lineage>
</organism>
<comment type="caution">
    <text evidence="1">The sequence shown here is derived from an EMBL/GenBank/DDBJ whole genome shotgun (WGS) entry which is preliminary data.</text>
</comment>
<proteinExistence type="predicted"/>
<evidence type="ECO:0000313" key="2">
    <source>
        <dbReference type="Proteomes" id="UP001177021"/>
    </source>
</evidence>
<evidence type="ECO:0000313" key="1">
    <source>
        <dbReference type="EMBL" id="CAJ2673314.1"/>
    </source>
</evidence>
<dbReference type="Proteomes" id="UP001177021">
    <property type="component" value="Unassembled WGS sequence"/>
</dbReference>
<name>A0ACB0LY70_TRIPR</name>
<keyword evidence="2" id="KW-1185">Reference proteome</keyword>
<dbReference type="EMBL" id="CASHSV030000716">
    <property type="protein sequence ID" value="CAJ2673314.1"/>
    <property type="molecule type" value="Genomic_DNA"/>
</dbReference>
<sequence>MVETHSHSTTLSWEILILIAHYLDPKTLAIASCVSKSWLHSMSSDLLWKPILTTHFPSLSTLPSNVSYCRLFALGHGAAKRRRQTPSKPNLSLGDLIFAVTITSNRDFSMIAASLRIFLAGVDALQEDPPGVFRFCIGFDCGGGVAVRNEGLEEVVKVTWNVVMKGWRGVFTLMDYVGKMGFVGGGEEWFSQELPAPGCCSKVVASSVVADMRVGMCGCGESDDGGGKVKVGKISVGILNVDDWRSSSTEGCRTIMSRVSLSCRARDPCSIHQWSDTPTYCNGRKPE</sequence>
<protein>
    <submittedName>
        <fullName evidence="1">Uncharacterized protein</fullName>
    </submittedName>
</protein>
<gene>
    <name evidence="1" type="ORF">MILVUS5_LOCUS36810</name>
</gene>
<accession>A0ACB0LY70</accession>
<reference evidence="1" key="1">
    <citation type="submission" date="2023-10" db="EMBL/GenBank/DDBJ databases">
        <authorList>
            <person name="Rodriguez Cubillos JULIANA M."/>
            <person name="De Vega J."/>
        </authorList>
    </citation>
    <scope>NUCLEOTIDE SEQUENCE</scope>
</reference>